<dbReference type="EMBL" id="JABBKX010000002">
    <property type="protein sequence ID" value="NMJ41196.1"/>
    <property type="molecule type" value="Genomic_DNA"/>
</dbReference>
<sequence length="398" mass="42415">MTSAPPTPPVPVRRRIVLHVPGYEPLDAAAQARRLARTVGRTATCWGLRGVTGPATASEDGAVLAFPARLVGPDWDTEAEIRILDWHDLIARDLAVPLWSRIGGGLAALWALLADGTLGRYGRAHWRYLMFVALPVALLLGAVLGGVVAGRLVGGWAGVVAGTAVAAGLVMLADRRAHLGHLLADWVFARDLARGTRPEIAARVRRFAAEITAARHRRDAEEVVLSGHSLGMVLLAEALAASLEAEPAPPRPAPRLALVGLGSSLLKIALMPEATRLRAAVARIAAAPGLAWLEYTSRRDLVSFHRADPVAVLGLAGRGPHMERIHPRAMLDSGTWRRVRRSMLRAHRIYVTGNMRRYFYDWGMIACGPGAVGRDTAPDRLLGADGALATAAIGATVA</sequence>
<evidence type="ECO:0000313" key="3">
    <source>
        <dbReference type="Proteomes" id="UP000548582"/>
    </source>
</evidence>
<dbReference type="RefSeq" id="WP_170053427.1">
    <property type="nucleotide sequence ID" value="NZ_JABBKX010000002.1"/>
</dbReference>
<reference evidence="2 3" key="1">
    <citation type="submission" date="2020-03" db="EMBL/GenBank/DDBJ databases">
        <authorList>
            <person name="Sun Q."/>
        </authorList>
    </citation>
    <scope>NUCLEOTIDE SEQUENCE [LARGE SCALE GENOMIC DNA]</scope>
    <source>
        <strain evidence="2 3">JC162</strain>
    </source>
</reference>
<proteinExistence type="predicted"/>
<comment type="caution">
    <text evidence="2">The sequence shown here is derived from an EMBL/GenBank/DDBJ whole genome shotgun (WGS) entry which is preliminary data.</text>
</comment>
<organism evidence="2 3">
    <name type="scientific">Neoroseomonas marina</name>
    <dbReference type="NCBI Taxonomy" id="1232220"/>
    <lineage>
        <taxon>Bacteria</taxon>
        <taxon>Pseudomonadati</taxon>
        <taxon>Pseudomonadota</taxon>
        <taxon>Alphaproteobacteria</taxon>
        <taxon>Acetobacterales</taxon>
        <taxon>Acetobacteraceae</taxon>
        <taxon>Neoroseomonas</taxon>
    </lineage>
</organism>
<protein>
    <submittedName>
        <fullName evidence="2">Uncharacterized protein</fullName>
    </submittedName>
</protein>
<feature type="transmembrane region" description="Helical" evidence="1">
    <location>
        <begin position="128"/>
        <end position="149"/>
    </location>
</feature>
<keyword evidence="3" id="KW-1185">Reference proteome</keyword>
<gene>
    <name evidence="2" type="ORF">GWK16_08090</name>
</gene>
<feature type="transmembrane region" description="Helical" evidence="1">
    <location>
        <begin position="155"/>
        <end position="173"/>
    </location>
</feature>
<dbReference type="Proteomes" id="UP000548582">
    <property type="component" value="Unassembled WGS sequence"/>
</dbReference>
<keyword evidence="1" id="KW-0812">Transmembrane</keyword>
<evidence type="ECO:0000313" key="2">
    <source>
        <dbReference type="EMBL" id="NMJ41196.1"/>
    </source>
</evidence>
<keyword evidence="1" id="KW-0472">Membrane</keyword>
<keyword evidence="1" id="KW-1133">Transmembrane helix</keyword>
<name>A0A848EAY3_9PROT</name>
<evidence type="ECO:0000256" key="1">
    <source>
        <dbReference type="SAM" id="Phobius"/>
    </source>
</evidence>
<dbReference type="AlphaFoldDB" id="A0A848EAY3"/>
<accession>A0A848EAY3</accession>